<evidence type="ECO:0000259" key="3">
    <source>
        <dbReference type="Pfam" id="PF06863"/>
    </source>
</evidence>
<dbReference type="InterPro" id="IPR010621">
    <property type="entry name" value="DUF1214"/>
</dbReference>
<accession>A0ABP0NUL8</accession>
<name>A0ABP0NUL8_9DINO</name>
<dbReference type="PANTHER" id="PTHR36509:SF2">
    <property type="entry name" value="BLL3101 PROTEIN"/>
    <property type="match status" value="1"/>
</dbReference>
<dbReference type="SUPFAM" id="SSF160935">
    <property type="entry name" value="VPA0735-like"/>
    <property type="match status" value="1"/>
</dbReference>
<feature type="non-terminal residue" evidence="4">
    <location>
        <position position="1"/>
    </location>
</feature>
<dbReference type="Pfam" id="PF06742">
    <property type="entry name" value="DUF1214"/>
    <property type="match status" value="1"/>
</dbReference>
<protein>
    <recommendedName>
        <fullName evidence="6">DUF1254 domain-containing protein</fullName>
    </recommendedName>
</protein>
<evidence type="ECO:0000256" key="1">
    <source>
        <dbReference type="SAM" id="MobiDB-lite"/>
    </source>
</evidence>
<reference evidence="4 5" key="1">
    <citation type="submission" date="2024-02" db="EMBL/GenBank/DDBJ databases">
        <authorList>
            <person name="Chen Y."/>
            <person name="Shah S."/>
            <person name="Dougan E. K."/>
            <person name="Thang M."/>
            <person name="Chan C."/>
        </authorList>
    </citation>
    <scope>NUCLEOTIDE SEQUENCE [LARGE SCALE GENOMIC DNA]</scope>
</reference>
<gene>
    <name evidence="4" type="ORF">CCMP2556_LOCUS32651</name>
</gene>
<dbReference type="Pfam" id="PF06863">
    <property type="entry name" value="DUF1254"/>
    <property type="match status" value="1"/>
</dbReference>
<dbReference type="InterPro" id="IPR037049">
    <property type="entry name" value="DUF1214_C_sf"/>
</dbReference>
<evidence type="ECO:0008006" key="6">
    <source>
        <dbReference type="Google" id="ProtNLM"/>
    </source>
</evidence>
<dbReference type="PANTHER" id="PTHR36509">
    <property type="entry name" value="BLL3101 PROTEIN"/>
    <property type="match status" value="1"/>
</dbReference>
<proteinExistence type="predicted"/>
<feature type="domain" description="DUF1254" evidence="3">
    <location>
        <begin position="57"/>
        <end position="200"/>
    </location>
</feature>
<feature type="region of interest" description="Disordered" evidence="1">
    <location>
        <begin position="380"/>
        <end position="417"/>
    </location>
</feature>
<dbReference type="Gene3D" id="2.60.120.600">
    <property type="entry name" value="Domain of unknown function DUF1214, C-terminal domain"/>
    <property type="match status" value="1"/>
</dbReference>
<comment type="caution">
    <text evidence="4">The sequence shown here is derived from an EMBL/GenBank/DDBJ whole genome shotgun (WGS) entry which is preliminary data.</text>
</comment>
<evidence type="ECO:0000313" key="4">
    <source>
        <dbReference type="EMBL" id="CAK9066467.1"/>
    </source>
</evidence>
<evidence type="ECO:0000259" key="2">
    <source>
        <dbReference type="Pfam" id="PF06742"/>
    </source>
</evidence>
<dbReference type="Proteomes" id="UP001642484">
    <property type="component" value="Unassembled WGS sequence"/>
</dbReference>
<keyword evidence="5" id="KW-1185">Reference proteome</keyword>
<dbReference type="Gene3D" id="2.60.40.1610">
    <property type="entry name" value="Domain of unknown function DUF1254"/>
    <property type="match status" value="1"/>
</dbReference>
<organism evidence="4 5">
    <name type="scientific">Durusdinium trenchii</name>
    <dbReference type="NCBI Taxonomy" id="1381693"/>
    <lineage>
        <taxon>Eukaryota</taxon>
        <taxon>Sar</taxon>
        <taxon>Alveolata</taxon>
        <taxon>Dinophyceae</taxon>
        <taxon>Suessiales</taxon>
        <taxon>Symbiodiniaceae</taxon>
        <taxon>Durusdinium</taxon>
    </lineage>
</organism>
<feature type="compositionally biased region" description="Basic and acidic residues" evidence="1">
    <location>
        <begin position="382"/>
        <end position="393"/>
    </location>
</feature>
<sequence>QVLVILLPCATMSDMSAEEMRGIAKEALIYGWPLCENYNVLYAYCLDKTHKDYKAPFNEIFNVAQVFTPEDTAVITPNSDTPYSTVAFGWLWMDLRAEPVVVTLPAVEEDRYYSVQLVDLYTHNFAYLGTRCTGNRGGSFMITGPGWTDGGYSGASAPLKVDRSIACETPFALAVVRTQLKGPDDLDRVKEIQKGYKAKPAYRPIERTFEILDFLLSLLPLHGSEMVLRQRLLKLGLGTGSFQLKTSSPELQSALELGMKDGWAEYEEVIEKGFAQGRMTSGDLFGTREFLKNEYIRRFGGAKLGIYGNSREEAMYPLYKTLDGEVLDASKCSYQMVLSKEDQQIAKSFWSLTMYDGKTQLLSENPLKRYLLNSPMLSSMKTAEDRNHRRDETETSDGSVTLHISAQSPGPGEESNWLPAPKGPFYLVLRLYLPKAPGATKVRARRRVPPSAQLASRFRTIDSDYVR</sequence>
<feature type="compositionally biased region" description="Polar residues" evidence="1">
    <location>
        <begin position="396"/>
        <end position="408"/>
    </location>
</feature>
<feature type="domain" description="DUF1214" evidence="2">
    <location>
        <begin position="314"/>
        <end position="435"/>
    </location>
</feature>
<dbReference type="InterPro" id="IPR010679">
    <property type="entry name" value="DUF1254"/>
</dbReference>
<evidence type="ECO:0000313" key="5">
    <source>
        <dbReference type="Proteomes" id="UP001642484"/>
    </source>
</evidence>
<dbReference type="EMBL" id="CAXAMN010022106">
    <property type="protein sequence ID" value="CAK9066467.1"/>
    <property type="molecule type" value="Genomic_DNA"/>
</dbReference>
<dbReference type="InterPro" id="IPR037050">
    <property type="entry name" value="DUF1254_sf"/>
</dbReference>